<evidence type="ECO:0000313" key="5">
    <source>
        <dbReference type="Proteomes" id="UP000799770"/>
    </source>
</evidence>
<feature type="region of interest" description="Disordered" evidence="1">
    <location>
        <begin position="285"/>
        <end position="313"/>
    </location>
</feature>
<dbReference type="AlphaFoldDB" id="A0A6A5ZEE2"/>
<dbReference type="Proteomes" id="UP000799770">
    <property type="component" value="Unassembled WGS sequence"/>
</dbReference>
<dbReference type="OrthoDB" id="5331891at2759"/>
<feature type="compositionally biased region" description="Low complexity" evidence="1">
    <location>
        <begin position="298"/>
        <end position="312"/>
    </location>
</feature>
<feature type="chain" id="PRO_5025530647" description="DUF7580 domain-containing protein" evidence="2">
    <location>
        <begin position="21"/>
        <end position="616"/>
    </location>
</feature>
<accession>A0A6A5ZEE2</accession>
<name>A0A6A5ZEE2_9PLEO</name>
<organism evidence="4 5">
    <name type="scientific">Lophiotrema nucula</name>
    <dbReference type="NCBI Taxonomy" id="690887"/>
    <lineage>
        <taxon>Eukaryota</taxon>
        <taxon>Fungi</taxon>
        <taxon>Dikarya</taxon>
        <taxon>Ascomycota</taxon>
        <taxon>Pezizomycotina</taxon>
        <taxon>Dothideomycetes</taxon>
        <taxon>Pleosporomycetidae</taxon>
        <taxon>Pleosporales</taxon>
        <taxon>Lophiotremataceae</taxon>
        <taxon>Lophiotrema</taxon>
    </lineage>
</organism>
<keyword evidence="2" id="KW-0732">Signal</keyword>
<dbReference type="Pfam" id="PF24476">
    <property type="entry name" value="DUF7580"/>
    <property type="match status" value="1"/>
</dbReference>
<proteinExistence type="predicted"/>
<reference evidence="4" key="1">
    <citation type="journal article" date="2020" name="Stud. Mycol.">
        <title>101 Dothideomycetes genomes: a test case for predicting lifestyles and emergence of pathogens.</title>
        <authorList>
            <person name="Haridas S."/>
            <person name="Albert R."/>
            <person name="Binder M."/>
            <person name="Bloem J."/>
            <person name="Labutti K."/>
            <person name="Salamov A."/>
            <person name="Andreopoulos B."/>
            <person name="Baker S."/>
            <person name="Barry K."/>
            <person name="Bills G."/>
            <person name="Bluhm B."/>
            <person name="Cannon C."/>
            <person name="Castanera R."/>
            <person name="Culley D."/>
            <person name="Daum C."/>
            <person name="Ezra D."/>
            <person name="Gonzalez J."/>
            <person name="Henrissat B."/>
            <person name="Kuo A."/>
            <person name="Liang C."/>
            <person name="Lipzen A."/>
            <person name="Lutzoni F."/>
            <person name="Magnuson J."/>
            <person name="Mondo S."/>
            <person name="Nolan M."/>
            <person name="Ohm R."/>
            <person name="Pangilinan J."/>
            <person name="Park H.-J."/>
            <person name="Ramirez L."/>
            <person name="Alfaro M."/>
            <person name="Sun H."/>
            <person name="Tritt A."/>
            <person name="Yoshinaga Y."/>
            <person name="Zwiers L.-H."/>
            <person name="Turgeon B."/>
            <person name="Goodwin S."/>
            <person name="Spatafora J."/>
            <person name="Crous P."/>
            <person name="Grigoriev I."/>
        </authorList>
    </citation>
    <scope>NUCLEOTIDE SEQUENCE</scope>
    <source>
        <strain evidence="4">CBS 627.86</strain>
    </source>
</reference>
<evidence type="ECO:0000313" key="4">
    <source>
        <dbReference type="EMBL" id="KAF2116698.1"/>
    </source>
</evidence>
<feature type="domain" description="DUF7580" evidence="3">
    <location>
        <begin position="349"/>
        <end position="612"/>
    </location>
</feature>
<gene>
    <name evidence="4" type="ORF">BDV96DRAFT_491096</name>
</gene>
<dbReference type="EMBL" id="ML977320">
    <property type="protein sequence ID" value="KAF2116698.1"/>
    <property type="molecule type" value="Genomic_DNA"/>
</dbReference>
<dbReference type="PANTHER" id="PTHR35186:SF4">
    <property type="entry name" value="PRION-INHIBITION AND PROPAGATION HELO DOMAIN-CONTAINING PROTEIN"/>
    <property type="match status" value="1"/>
</dbReference>
<evidence type="ECO:0000259" key="3">
    <source>
        <dbReference type="Pfam" id="PF24476"/>
    </source>
</evidence>
<feature type="signal peptide" evidence="2">
    <location>
        <begin position="1"/>
        <end position="20"/>
    </location>
</feature>
<dbReference type="PANTHER" id="PTHR35186">
    <property type="entry name" value="ANK_REP_REGION DOMAIN-CONTAINING PROTEIN"/>
    <property type="match status" value="1"/>
</dbReference>
<sequence>MSGLEIAGVVFGVLPILIEAVKSYDEVSRTFHTFRHFSKDVKAVNTQFKVQHGIWLNECRLLLRLVANETGAKDMLEDELDERWRSKDLNDKLNGMLKDSFDLCRSIMEAAKESVSELGKDLKKFDVLIEGKEENESVRFAIRKMRGRVKIAFEKPKYEKNIASLREQNTDLSQLRSHIGAFSEHKSGLENTYINHRALPARVNAIRTASQKLHEALSGAWCCGDLEHTDHYAKICLDAEVQPEVRLDLAISCHDTSRDSNHQYLQEPPIWLYVQSVSIETAACTTRGSQPTTKRKLSTSSVDDLDSTPTPSYRKTTTVGRLVACKAIKKKRVHFTDDDGQSAIGEIREITAQQMTSEINLCQTKNICHYLKQNLQICGKSVTRHCVGYLESPKMYKHIFYLQEKSIVSHDQLKRPNHLSVYSILELMGEEVDGAMTVVDQLKLAHKTAVAMLQFNDTPWLAQRWRLADLSYFGNRNAFDEEALKTLHLSSKMSSGERPSGAVMEGVEGTVQPYSDEDLYGINNMALFSLGVALLELGHWKSIESLSIQQDPNAILTARRLAARPTPLGPKYQEIARKCLQCNFGFGTDLNNANLQAAVYGDVVCQLEKMIESLSI</sequence>
<dbReference type="InterPro" id="IPR056002">
    <property type="entry name" value="DUF7580"/>
</dbReference>
<evidence type="ECO:0000256" key="1">
    <source>
        <dbReference type="SAM" id="MobiDB-lite"/>
    </source>
</evidence>
<keyword evidence="5" id="KW-1185">Reference proteome</keyword>
<protein>
    <recommendedName>
        <fullName evidence="3">DUF7580 domain-containing protein</fullName>
    </recommendedName>
</protein>
<evidence type="ECO:0000256" key="2">
    <source>
        <dbReference type="SAM" id="SignalP"/>
    </source>
</evidence>